<dbReference type="AlphaFoldDB" id="A0A379WRR0"/>
<dbReference type="Proteomes" id="UP000254712">
    <property type="component" value="Unassembled WGS sequence"/>
</dbReference>
<protein>
    <submittedName>
        <fullName evidence="1">NLP/P60 domain-containing protein</fullName>
    </submittedName>
</protein>
<evidence type="ECO:0000313" key="2">
    <source>
        <dbReference type="Proteomes" id="UP000254712"/>
    </source>
</evidence>
<dbReference type="SUPFAM" id="SSF54001">
    <property type="entry name" value="Cysteine proteinases"/>
    <property type="match status" value="1"/>
</dbReference>
<dbReference type="Gene3D" id="3.90.1720.10">
    <property type="entry name" value="endopeptidase domain like (from Nostoc punctiforme)"/>
    <property type="match status" value="1"/>
</dbReference>
<dbReference type="InterPro" id="IPR038765">
    <property type="entry name" value="Papain-like_cys_pep_sf"/>
</dbReference>
<name>A0A379WRR0_SALET</name>
<reference evidence="1 2" key="1">
    <citation type="submission" date="2018-06" db="EMBL/GenBank/DDBJ databases">
        <authorList>
            <consortium name="Pathogen Informatics"/>
            <person name="Doyle S."/>
        </authorList>
    </citation>
    <scope>NUCLEOTIDE SEQUENCE [LARGE SCALE GENOMIC DNA]</scope>
    <source>
        <strain evidence="1 2">NCTC8261</strain>
    </source>
</reference>
<dbReference type="EMBL" id="UGXT01000002">
    <property type="protein sequence ID" value="SUH36752.1"/>
    <property type="molecule type" value="Genomic_DNA"/>
</dbReference>
<accession>A0A379WRR0</accession>
<organism evidence="1 2">
    <name type="scientific">Salmonella enterica I</name>
    <dbReference type="NCBI Taxonomy" id="59201"/>
    <lineage>
        <taxon>Bacteria</taxon>
        <taxon>Pseudomonadati</taxon>
        <taxon>Pseudomonadota</taxon>
        <taxon>Gammaproteobacteria</taxon>
        <taxon>Enterobacterales</taxon>
        <taxon>Enterobacteriaceae</taxon>
        <taxon>Salmonella</taxon>
    </lineage>
</organism>
<gene>
    <name evidence="1" type="ORF">NCTC8261_03027</name>
</gene>
<proteinExistence type="predicted"/>
<evidence type="ECO:0000313" key="1">
    <source>
        <dbReference type="EMBL" id="SUH36752.1"/>
    </source>
</evidence>
<sequence length="119" mass="13257">MVVRLSIGLAKRNEFTAMPWKMTPENIAVLMKAMHGAPYGWGNFNFYNDCSAEVRSLLMPFGIFLPRHSSAQVESAGRGVDLSHKNPKCGSIISPDTENRLLRWSIFQGILCCISVTQP</sequence>